<feature type="compositionally biased region" description="Basic and acidic residues" evidence="10">
    <location>
        <begin position="652"/>
        <end position="668"/>
    </location>
</feature>
<evidence type="ECO:0000256" key="8">
    <source>
        <dbReference type="ARBA" id="ARBA00025604"/>
    </source>
</evidence>
<keyword evidence="2 9" id="KW-0004">4Fe-4S</keyword>
<feature type="binding site" evidence="9">
    <location>
        <position position="43"/>
    </location>
    <ligand>
        <name>(2E)-4-hydroxy-3-methylbut-2-enyl diphosphate</name>
        <dbReference type="ChEBI" id="CHEBI:128753"/>
    </ligand>
</feature>
<evidence type="ECO:0000256" key="4">
    <source>
        <dbReference type="ARBA" id="ARBA00022980"/>
    </source>
</evidence>
<comment type="cofactor">
    <cofactor evidence="9">
        <name>[4Fe-4S] cluster</name>
        <dbReference type="ChEBI" id="CHEBI:49883"/>
    </cofactor>
    <text evidence="9">Binds 1 [4Fe-4S] cluster per subunit.</text>
</comment>
<accession>A0A379C4L8</accession>
<dbReference type="InterPro" id="IPR050437">
    <property type="entry name" value="Ribos_protein_bS1-like"/>
</dbReference>
<keyword evidence="4 12" id="KW-0689">Ribosomal protein</keyword>
<dbReference type="CDD" id="cd05688">
    <property type="entry name" value="S1_RPS1_repeat_ec3"/>
    <property type="match status" value="1"/>
</dbReference>
<feature type="binding site" evidence="9">
    <location>
        <position position="74"/>
    </location>
    <ligand>
        <name>dimethylallyl diphosphate</name>
        <dbReference type="ChEBI" id="CHEBI:57623"/>
    </ligand>
</feature>
<reference evidence="12 13" key="1">
    <citation type="submission" date="2018-06" db="EMBL/GenBank/DDBJ databases">
        <authorList>
            <consortium name="Pathogen Informatics"/>
            <person name="Doyle S."/>
        </authorList>
    </citation>
    <scope>NUCLEOTIDE SEQUENCE [LARGE SCALE GENOMIC DNA]</scope>
    <source>
        <strain evidence="12 13">NCTC13149</strain>
    </source>
</reference>
<dbReference type="InterPro" id="IPR035104">
    <property type="entry name" value="Ribosomal_protein_S1-like"/>
</dbReference>
<sequence>MVIKKLEIYLADYAGFCGGVKRACKLAFAAADDGVYCLGDIVHNEVVINDLKEKKVKTIENTQVYNSKVIIRSHGVPKEDLEKLRYNNNEIIDCVCPKVKKIYNIVEKYFKKGYNIIIVGDENHPEVKGINSYCNNEAIIFNKEEDLKVPVGKTIVVAQSTSNEKVFDYLTNLIKNISKSEILVYNTICDATFNRQNSIRKLAKIVDAVIVLGGKKSSNTKKLAEVAKESCKNVFLIQSIKDIDINILKKFNKIGITAGASTPDKVIKEAVSSMENFDKGEMMEAIDNSFKRIKKGEIVTGEVLYVTDNEVMVNLGYRSDGIISKEELSKNTDAKPSDLYKQGDEIEVFVLKMDDGDGNVVLSARRVEDMKVWDEIEESYNNHEIVTAKVINQVKGGLTASLDGISAFIPASHVTVKFQRDLSKFVGDDFQCEIIDFDKRKRRIVLSRKNVLMRELEEKRSQIFESLHIGDVIEGTVQRLTNFGAFVDIGGIDGLVHISELSWNRVKHPSEVVSAGDKVKVQVLSLDEEKDRIALGLKQTTEKPWDKFINAVKVGDVVKGKVVNILDFGAFVRLEEGVDGLLHVSQICREHIEKPQDRLEIGQEVEVKVIEIDQENKKISLSIKALLEPIEDDENKEKTEKPKVKKERPRRPKENRVKKQIQEPKEDEFNTTIGDLLGFSIGDSSFDVVASEEENKEESSDVEETTESEESTTNENEQVEVKEEDNNSEE</sequence>
<dbReference type="GO" id="GO:0051539">
    <property type="term" value="F:4 iron, 4 sulfur cluster binding"/>
    <property type="evidence" value="ECO:0007669"/>
    <property type="project" value="UniProtKB-UniRule"/>
</dbReference>
<feature type="binding site" evidence="9">
    <location>
        <position position="189"/>
    </location>
    <ligand>
        <name>[4Fe-4S] cluster</name>
        <dbReference type="ChEBI" id="CHEBI:49883"/>
    </ligand>
</feature>
<comment type="pathway">
    <text evidence="9">Isoprenoid biosynthesis; isopentenyl diphosphate biosynthesis via DXP pathway; isopentenyl diphosphate from 1-deoxy-D-xylulose 5-phosphate: step 6/6.</text>
</comment>
<dbReference type="CDD" id="cd05687">
    <property type="entry name" value="S1_RPS1_repeat_ec1_hs1"/>
    <property type="match status" value="1"/>
</dbReference>
<feature type="binding site" evidence="9">
    <location>
        <position position="219"/>
    </location>
    <ligand>
        <name>(2E)-4-hydroxy-3-methylbut-2-enyl diphosphate</name>
        <dbReference type="ChEBI" id="CHEBI:128753"/>
    </ligand>
</feature>
<dbReference type="EMBL" id="UGSZ01000001">
    <property type="protein sequence ID" value="SUB57051.1"/>
    <property type="molecule type" value="Genomic_DNA"/>
</dbReference>
<comment type="catalytic activity">
    <reaction evidence="9">
        <text>dimethylallyl diphosphate + 2 oxidized [2Fe-2S]-[ferredoxin] + H2O = (2E)-4-hydroxy-3-methylbut-2-enyl diphosphate + 2 reduced [2Fe-2S]-[ferredoxin] + 2 H(+)</text>
        <dbReference type="Rhea" id="RHEA:24825"/>
        <dbReference type="Rhea" id="RHEA-COMP:10000"/>
        <dbReference type="Rhea" id="RHEA-COMP:10001"/>
        <dbReference type="ChEBI" id="CHEBI:15377"/>
        <dbReference type="ChEBI" id="CHEBI:15378"/>
        <dbReference type="ChEBI" id="CHEBI:33737"/>
        <dbReference type="ChEBI" id="CHEBI:33738"/>
        <dbReference type="ChEBI" id="CHEBI:57623"/>
        <dbReference type="ChEBI" id="CHEBI:128753"/>
        <dbReference type="EC" id="1.17.7.4"/>
    </reaction>
</comment>
<feature type="binding site" evidence="9">
    <location>
        <position position="218"/>
    </location>
    <ligand>
        <name>(2E)-4-hydroxy-3-methylbut-2-enyl diphosphate</name>
        <dbReference type="ChEBI" id="CHEBI:128753"/>
    </ligand>
</feature>
<feature type="region of interest" description="Disordered" evidence="10">
    <location>
        <begin position="633"/>
        <end position="730"/>
    </location>
</feature>
<dbReference type="PANTHER" id="PTHR10724:SF7">
    <property type="entry name" value="SMALL RIBOSOMAL SUBUNIT PROTEIN BS1C"/>
    <property type="match status" value="1"/>
</dbReference>
<dbReference type="GO" id="GO:0050992">
    <property type="term" value="P:dimethylallyl diphosphate biosynthetic process"/>
    <property type="evidence" value="ECO:0007669"/>
    <property type="project" value="UniProtKB-UniRule"/>
</dbReference>
<feature type="compositionally biased region" description="Acidic residues" evidence="10">
    <location>
        <begin position="690"/>
        <end position="712"/>
    </location>
</feature>
<organism evidence="12 13">
    <name type="scientific">Peptoniphilus lacrimalis</name>
    <dbReference type="NCBI Taxonomy" id="33031"/>
    <lineage>
        <taxon>Bacteria</taxon>
        <taxon>Bacillati</taxon>
        <taxon>Bacillota</taxon>
        <taxon>Tissierellia</taxon>
        <taxon>Tissierellales</taxon>
        <taxon>Peptoniphilaceae</taxon>
        <taxon>Peptoniphilus</taxon>
    </lineage>
</organism>
<evidence type="ECO:0000256" key="1">
    <source>
        <dbReference type="ARBA" id="ARBA00006767"/>
    </source>
</evidence>
<feature type="domain" description="S1 motif" evidence="11">
    <location>
        <begin position="383"/>
        <end position="449"/>
    </location>
</feature>
<dbReference type="GO" id="GO:0006412">
    <property type="term" value="P:translation"/>
    <property type="evidence" value="ECO:0007669"/>
    <property type="project" value="TreeGrafter"/>
</dbReference>
<evidence type="ECO:0000256" key="5">
    <source>
        <dbReference type="ARBA" id="ARBA00023004"/>
    </source>
</evidence>
<dbReference type="STRING" id="1122949.GCA_000378725_00609"/>
<dbReference type="PRINTS" id="PR00681">
    <property type="entry name" value="RIBOSOMALS1"/>
</dbReference>
<feature type="binding site" evidence="9">
    <location>
        <position position="261"/>
    </location>
    <ligand>
        <name>(2E)-4-hydroxy-3-methylbut-2-enyl diphosphate</name>
        <dbReference type="ChEBI" id="CHEBI:128753"/>
    </ligand>
</feature>
<dbReference type="NCBIfam" id="NF005208">
    <property type="entry name" value="PRK06676.1"/>
    <property type="match status" value="1"/>
</dbReference>
<keyword evidence="9" id="KW-0414">Isoprene biosynthesis</keyword>
<keyword evidence="3 9" id="KW-0479">Metal-binding</keyword>
<dbReference type="HAMAP" id="MF_00191">
    <property type="entry name" value="IspH"/>
    <property type="match status" value="1"/>
</dbReference>
<keyword evidence="6 9" id="KW-0411">Iron-sulfur</keyword>
<dbReference type="AlphaFoldDB" id="A0A379C4L8"/>
<dbReference type="GO" id="GO:0022627">
    <property type="term" value="C:cytosolic small ribosomal subunit"/>
    <property type="evidence" value="ECO:0007669"/>
    <property type="project" value="TreeGrafter"/>
</dbReference>
<keyword evidence="9" id="KW-0560">Oxidoreductase</keyword>
<proteinExistence type="inferred from homology"/>
<dbReference type="UniPathway" id="UPA00056">
    <property type="reaction ID" value="UER00097"/>
</dbReference>
<dbReference type="Gene3D" id="2.40.50.140">
    <property type="entry name" value="Nucleic acid-binding proteins"/>
    <property type="match status" value="4"/>
</dbReference>
<evidence type="ECO:0000256" key="2">
    <source>
        <dbReference type="ARBA" id="ARBA00022485"/>
    </source>
</evidence>
<gene>
    <name evidence="12" type="primary">rpsA</name>
    <name evidence="9" type="synonym">ispH</name>
    <name evidence="12" type="ORF">NCTC13149_00866</name>
</gene>
<comment type="function">
    <text evidence="8">Binds mRNA; thus facilitating recognition of the initiation point. It is needed to translate mRNA with a short Shine-Dalgarno (SD) purine-rich sequence.</text>
</comment>
<feature type="binding site" evidence="9">
    <location>
        <position position="217"/>
    </location>
    <ligand>
        <name>dimethylallyl diphosphate</name>
        <dbReference type="ChEBI" id="CHEBI:57623"/>
    </ligand>
</feature>
<dbReference type="InterPro" id="IPR012340">
    <property type="entry name" value="NA-bd_OB-fold"/>
</dbReference>
<dbReference type="NCBIfam" id="NF000907">
    <property type="entry name" value="PRK00087.1"/>
    <property type="match status" value="1"/>
</dbReference>
<feature type="binding site" evidence="9">
    <location>
        <position position="261"/>
    </location>
    <ligand>
        <name>isopentenyl diphosphate</name>
        <dbReference type="ChEBI" id="CHEBI:128769"/>
    </ligand>
</feature>
<dbReference type="Proteomes" id="UP000255517">
    <property type="component" value="Unassembled WGS sequence"/>
</dbReference>
<feature type="domain" description="S1 motif" evidence="11">
    <location>
        <begin position="555"/>
        <end position="624"/>
    </location>
</feature>
<dbReference type="GO" id="GO:0003735">
    <property type="term" value="F:structural constituent of ribosome"/>
    <property type="evidence" value="ECO:0007669"/>
    <property type="project" value="TreeGrafter"/>
</dbReference>
<dbReference type="PROSITE" id="PS50126">
    <property type="entry name" value="S1"/>
    <property type="match status" value="4"/>
</dbReference>
<feature type="binding site" evidence="9">
    <location>
        <position position="96"/>
    </location>
    <ligand>
        <name>[4Fe-4S] cluster</name>
        <dbReference type="ChEBI" id="CHEBI:49883"/>
    </ligand>
</feature>
<protein>
    <recommendedName>
        <fullName evidence="9">4-hydroxy-3-methylbut-2-enyl diphosphate reductase</fullName>
        <shortName evidence="9">HMBPP reductase</shortName>
        <ecNumber evidence="9">1.17.7.4</ecNumber>
    </recommendedName>
</protein>
<dbReference type="Pfam" id="PF02401">
    <property type="entry name" value="LYTB"/>
    <property type="match status" value="1"/>
</dbReference>
<dbReference type="GO" id="GO:0016114">
    <property type="term" value="P:terpenoid biosynthetic process"/>
    <property type="evidence" value="ECO:0007669"/>
    <property type="project" value="UniProtKB-UniRule"/>
</dbReference>
<comment type="pathway">
    <text evidence="9">Isoprenoid biosynthesis; dimethylallyl diphosphate biosynthesis; dimethylallyl diphosphate from (2E)-4-hydroxy-3-methylbutenyl diphosphate: step 1/1.</text>
</comment>
<comment type="similarity">
    <text evidence="1">Belongs to the bacterial ribosomal protein bS1 family.</text>
</comment>
<evidence type="ECO:0000259" key="11">
    <source>
        <dbReference type="PROSITE" id="PS50126"/>
    </source>
</evidence>
<feature type="binding site" evidence="9">
    <location>
        <position position="219"/>
    </location>
    <ligand>
        <name>isopentenyl diphosphate</name>
        <dbReference type="ChEBI" id="CHEBI:128769"/>
    </ligand>
</feature>
<name>A0A379C4L8_9FIRM</name>
<dbReference type="SUPFAM" id="SSF50249">
    <property type="entry name" value="Nucleic acid-binding proteins"/>
    <property type="match status" value="4"/>
</dbReference>
<feature type="domain" description="S1 motif" evidence="11">
    <location>
        <begin position="470"/>
        <end position="538"/>
    </location>
</feature>
<feature type="binding site" evidence="9">
    <location>
        <position position="160"/>
    </location>
    <ligand>
        <name>(2E)-4-hydroxy-3-methylbut-2-enyl diphosphate</name>
        <dbReference type="ChEBI" id="CHEBI:128753"/>
    </ligand>
</feature>
<feature type="binding site" evidence="9">
    <location>
        <position position="218"/>
    </location>
    <ligand>
        <name>dimethylallyl diphosphate</name>
        <dbReference type="ChEBI" id="CHEBI:57623"/>
    </ligand>
</feature>
<feature type="compositionally biased region" description="Basic and acidic residues" evidence="10">
    <location>
        <begin position="719"/>
        <end position="730"/>
    </location>
</feature>
<feature type="binding site" evidence="9">
    <location>
        <position position="124"/>
    </location>
    <ligand>
        <name>dimethylallyl diphosphate</name>
        <dbReference type="ChEBI" id="CHEBI:57623"/>
    </ligand>
</feature>
<keyword evidence="7" id="KW-0687">Ribonucleoprotein</keyword>
<evidence type="ECO:0000313" key="13">
    <source>
        <dbReference type="Proteomes" id="UP000255517"/>
    </source>
</evidence>
<feature type="active site" description="Proton donor" evidence="9">
    <location>
        <position position="126"/>
    </location>
</feature>
<dbReference type="Gene3D" id="3.40.50.11270">
    <property type="match status" value="1"/>
</dbReference>
<feature type="binding site" evidence="9">
    <location>
        <position position="43"/>
    </location>
    <ligand>
        <name>isopentenyl diphosphate</name>
        <dbReference type="ChEBI" id="CHEBI:128769"/>
    </ligand>
</feature>
<dbReference type="CDD" id="cd13944">
    <property type="entry name" value="lytB_ispH"/>
    <property type="match status" value="1"/>
</dbReference>
<feature type="binding site" evidence="9">
    <location>
        <position position="43"/>
    </location>
    <ligand>
        <name>dimethylallyl diphosphate</name>
        <dbReference type="ChEBI" id="CHEBI:57623"/>
    </ligand>
</feature>
<dbReference type="GO" id="GO:0051745">
    <property type="term" value="F:4-hydroxy-3-methylbut-2-enyl diphosphate reductase activity"/>
    <property type="evidence" value="ECO:0007669"/>
    <property type="project" value="UniProtKB-UniRule"/>
</dbReference>
<dbReference type="PANTHER" id="PTHR10724">
    <property type="entry name" value="30S RIBOSOMAL PROTEIN S1"/>
    <property type="match status" value="1"/>
</dbReference>
<dbReference type="FunFam" id="2.40.50.140:FF:000039">
    <property type="entry name" value="30S ribosomal protein S1"/>
    <property type="match status" value="1"/>
</dbReference>
<feature type="binding site" evidence="9">
    <location>
        <position position="217"/>
    </location>
    <ligand>
        <name>isopentenyl diphosphate</name>
        <dbReference type="ChEBI" id="CHEBI:128769"/>
    </ligand>
</feature>
<feature type="binding site" evidence="9">
    <location>
        <position position="124"/>
    </location>
    <ligand>
        <name>isopentenyl diphosphate</name>
        <dbReference type="ChEBI" id="CHEBI:128769"/>
    </ligand>
</feature>
<dbReference type="RefSeq" id="WP_019034518.1">
    <property type="nucleotide sequence ID" value="NZ_UGSZ01000001.1"/>
</dbReference>
<dbReference type="EC" id="1.17.7.4" evidence="9"/>
<dbReference type="GO" id="GO:0046872">
    <property type="term" value="F:metal ion binding"/>
    <property type="evidence" value="ECO:0007669"/>
    <property type="project" value="UniProtKB-KW"/>
</dbReference>
<dbReference type="UniPathway" id="UPA00059">
    <property type="reaction ID" value="UER00105"/>
</dbReference>
<feature type="binding site" evidence="9">
    <location>
        <position position="218"/>
    </location>
    <ligand>
        <name>isopentenyl diphosphate</name>
        <dbReference type="ChEBI" id="CHEBI:128769"/>
    </ligand>
</feature>
<dbReference type="SMART" id="SM00316">
    <property type="entry name" value="S1"/>
    <property type="match status" value="4"/>
</dbReference>
<feature type="binding site" evidence="9">
    <location>
        <position position="17"/>
    </location>
    <ligand>
        <name>[4Fe-4S] cluster</name>
        <dbReference type="ChEBI" id="CHEBI:49883"/>
    </ligand>
</feature>
<dbReference type="GO" id="GO:0019288">
    <property type="term" value="P:isopentenyl diphosphate biosynthetic process, methylerythritol 4-phosphate pathway"/>
    <property type="evidence" value="ECO:0007669"/>
    <property type="project" value="UniProtKB-UniRule"/>
</dbReference>
<evidence type="ECO:0000256" key="6">
    <source>
        <dbReference type="ARBA" id="ARBA00023014"/>
    </source>
</evidence>
<dbReference type="FunFam" id="2.40.50.140:FF:000103">
    <property type="entry name" value="protein RRP5 homolog"/>
    <property type="match status" value="1"/>
</dbReference>
<dbReference type="InterPro" id="IPR003451">
    <property type="entry name" value="LytB/IspH"/>
</dbReference>
<evidence type="ECO:0000256" key="9">
    <source>
        <dbReference type="HAMAP-Rule" id="MF_00191"/>
    </source>
</evidence>
<comment type="similarity">
    <text evidence="9">Belongs to the IspH family.</text>
</comment>
<keyword evidence="5 9" id="KW-0408">Iron</keyword>
<dbReference type="Pfam" id="PF00575">
    <property type="entry name" value="S1"/>
    <property type="match status" value="4"/>
</dbReference>
<dbReference type="GO" id="GO:0003729">
    <property type="term" value="F:mRNA binding"/>
    <property type="evidence" value="ECO:0007669"/>
    <property type="project" value="TreeGrafter"/>
</dbReference>
<feature type="domain" description="S1 motif" evidence="11">
    <location>
        <begin position="296"/>
        <end position="365"/>
    </location>
</feature>
<feature type="binding site" evidence="9">
    <location>
        <position position="219"/>
    </location>
    <ligand>
        <name>dimethylallyl diphosphate</name>
        <dbReference type="ChEBI" id="CHEBI:57623"/>
    </ligand>
</feature>
<feature type="binding site" evidence="9">
    <location>
        <position position="124"/>
    </location>
    <ligand>
        <name>(2E)-4-hydroxy-3-methylbut-2-enyl diphosphate</name>
        <dbReference type="ChEBI" id="CHEBI:128753"/>
    </ligand>
</feature>
<dbReference type="CDD" id="cd04465">
    <property type="entry name" value="S1_RPS1_repeat_ec2_hs2"/>
    <property type="match status" value="1"/>
</dbReference>
<feature type="binding site" evidence="9">
    <location>
        <position position="74"/>
    </location>
    <ligand>
        <name>isopentenyl diphosphate</name>
        <dbReference type="ChEBI" id="CHEBI:128769"/>
    </ligand>
</feature>
<feature type="binding site" evidence="9">
    <location>
        <position position="74"/>
    </location>
    <ligand>
        <name>(2E)-4-hydroxy-3-methylbut-2-enyl diphosphate</name>
        <dbReference type="ChEBI" id="CHEBI:128753"/>
    </ligand>
</feature>
<evidence type="ECO:0000256" key="3">
    <source>
        <dbReference type="ARBA" id="ARBA00022723"/>
    </source>
</evidence>
<dbReference type="NCBIfam" id="TIGR00216">
    <property type="entry name" value="ispH_lytB"/>
    <property type="match status" value="1"/>
</dbReference>
<dbReference type="Gene3D" id="3.40.1010.20">
    <property type="entry name" value="4-hydroxy-3-methylbut-2-enyl diphosphate reductase, catalytic domain"/>
    <property type="match status" value="2"/>
</dbReference>
<evidence type="ECO:0000256" key="10">
    <source>
        <dbReference type="SAM" id="MobiDB-lite"/>
    </source>
</evidence>
<comment type="function">
    <text evidence="9">Catalyzes the conversion of 1-hydroxy-2-methyl-2-(E)-butenyl 4-diphosphate (HMBPP) into a mixture of isopentenyl diphosphate (IPP) and dimethylallyl diphosphate (DMAPP). Acts in the terminal step of the DOXP/MEP pathway for isoprenoid precursor biosynthesis.</text>
</comment>
<feature type="binding site" evidence="9">
    <location>
        <position position="217"/>
    </location>
    <ligand>
        <name>(2E)-4-hydroxy-3-methylbut-2-enyl diphosphate</name>
        <dbReference type="ChEBI" id="CHEBI:128753"/>
    </ligand>
</feature>
<evidence type="ECO:0000256" key="7">
    <source>
        <dbReference type="ARBA" id="ARBA00023274"/>
    </source>
</evidence>
<evidence type="ECO:0000313" key="12">
    <source>
        <dbReference type="EMBL" id="SUB57051.1"/>
    </source>
</evidence>
<feature type="binding site" evidence="9">
    <location>
        <position position="261"/>
    </location>
    <ligand>
        <name>dimethylallyl diphosphate</name>
        <dbReference type="ChEBI" id="CHEBI:57623"/>
    </ligand>
</feature>
<dbReference type="InterPro" id="IPR003029">
    <property type="entry name" value="S1_domain"/>
</dbReference>
<comment type="catalytic activity">
    <reaction evidence="9">
        <text>isopentenyl diphosphate + 2 oxidized [2Fe-2S]-[ferredoxin] + H2O = (2E)-4-hydroxy-3-methylbut-2-enyl diphosphate + 2 reduced [2Fe-2S]-[ferredoxin] + 2 H(+)</text>
        <dbReference type="Rhea" id="RHEA:24488"/>
        <dbReference type="Rhea" id="RHEA-COMP:10000"/>
        <dbReference type="Rhea" id="RHEA-COMP:10001"/>
        <dbReference type="ChEBI" id="CHEBI:15377"/>
        <dbReference type="ChEBI" id="CHEBI:15378"/>
        <dbReference type="ChEBI" id="CHEBI:33737"/>
        <dbReference type="ChEBI" id="CHEBI:33738"/>
        <dbReference type="ChEBI" id="CHEBI:128753"/>
        <dbReference type="ChEBI" id="CHEBI:128769"/>
        <dbReference type="EC" id="1.17.7.4"/>
    </reaction>
</comment>